<feature type="transmembrane region" description="Helical" evidence="1">
    <location>
        <begin position="45"/>
        <end position="62"/>
    </location>
</feature>
<gene>
    <name evidence="2" type="ORF">GURASL_32330</name>
</gene>
<sequence>MIEMLKRTVRFLSSTELAVLLFLAVSLLAIPGTLTENRTFYANPLFLGLLGALALNLVFCTVRRFRAISLPVLILHLGVLVVCGGVVARSFGYVATVNVYEGTSVDRVYRWDLQREMPLGAELAIRRINREYYPIPVKVGVLKGERKDSLQTLRTGGSFVLGPYRVRVDALEFPAEVLKLSVFEGERLLGSCDTAGGGSLPAGFPYSFKLVAFQNPVLKRMWVDLALSRDSRAVTNGTAEVNAPFIWNGLYFYNTLVDVDPAGMAFAGIQVVKDPGRPAVFAGFAIMGVGAVLSFVRRLFRKGT</sequence>
<feature type="transmembrane region" description="Helical" evidence="1">
    <location>
        <begin position="74"/>
        <end position="95"/>
    </location>
</feature>
<evidence type="ECO:0000313" key="3">
    <source>
        <dbReference type="Proteomes" id="UP001317705"/>
    </source>
</evidence>
<accession>A0ABM8EQI6</accession>
<reference evidence="2 3" key="1">
    <citation type="submission" date="2022-12" db="EMBL/GenBank/DDBJ databases">
        <title>Polyphasic characterization of Geotalea uranireducens NIT-SL11 newly isolated from a complex of sewage sludge and microbially reduced graphene oxide.</title>
        <authorList>
            <person name="Xie L."/>
            <person name="Yoshida N."/>
            <person name="Meng L."/>
        </authorList>
    </citation>
    <scope>NUCLEOTIDE SEQUENCE [LARGE SCALE GENOMIC DNA]</scope>
    <source>
        <strain evidence="2 3">NIT-SL11</strain>
    </source>
</reference>
<keyword evidence="3" id="KW-1185">Reference proteome</keyword>
<keyword evidence="1" id="KW-0812">Transmembrane</keyword>
<name>A0ABM8EQI6_9BACT</name>
<protein>
    <submittedName>
        <fullName evidence="2">ResB-like family cytochrome C biogenesis protein</fullName>
    </submittedName>
</protein>
<dbReference type="PANTHER" id="PTHR31566:SF0">
    <property type="entry name" value="CYTOCHROME C BIOGENESIS PROTEIN CCS1, CHLOROPLASTIC"/>
    <property type="match status" value="1"/>
</dbReference>
<evidence type="ECO:0000313" key="2">
    <source>
        <dbReference type="EMBL" id="BDV44310.1"/>
    </source>
</evidence>
<keyword evidence="1" id="KW-1133">Transmembrane helix</keyword>
<dbReference type="EMBL" id="AP027151">
    <property type="protein sequence ID" value="BDV44310.1"/>
    <property type="molecule type" value="Genomic_DNA"/>
</dbReference>
<dbReference type="PANTHER" id="PTHR31566">
    <property type="entry name" value="CYTOCHROME C BIOGENESIS PROTEIN CCS1, CHLOROPLASTIC"/>
    <property type="match status" value="1"/>
</dbReference>
<dbReference type="InterPro" id="IPR023494">
    <property type="entry name" value="Cyt_c_bgen_Ccs1/CcsB/ResB"/>
</dbReference>
<evidence type="ECO:0000256" key="1">
    <source>
        <dbReference type="SAM" id="Phobius"/>
    </source>
</evidence>
<feature type="transmembrane region" description="Helical" evidence="1">
    <location>
        <begin position="279"/>
        <end position="300"/>
    </location>
</feature>
<keyword evidence="1" id="KW-0472">Membrane</keyword>
<proteinExistence type="predicted"/>
<organism evidence="2 3">
    <name type="scientific">Geotalea uraniireducens</name>
    <dbReference type="NCBI Taxonomy" id="351604"/>
    <lineage>
        <taxon>Bacteria</taxon>
        <taxon>Pseudomonadati</taxon>
        <taxon>Thermodesulfobacteriota</taxon>
        <taxon>Desulfuromonadia</taxon>
        <taxon>Geobacterales</taxon>
        <taxon>Geobacteraceae</taxon>
        <taxon>Geotalea</taxon>
    </lineage>
</organism>
<dbReference type="Proteomes" id="UP001317705">
    <property type="component" value="Chromosome"/>
</dbReference>